<accession>A0A9D2ZY30</accession>
<gene>
    <name evidence="1" type="ORF">K8V79_01580</name>
</gene>
<dbReference type="AlphaFoldDB" id="A0A9D2ZY30"/>
<dbReference type="Proteomes" id="UP000787156">
    <property type="component" value="Unassembled WGS sequence"/>
</dbReference>
<proteinExistence type="predicted"/>
<reference evidence="1" key="2">
    <citation type="submission" date="2021-09" db="EMBL/GenBank/DDBJ databases">
        <authorList>
            <person name="Gilroy R."/>
        </authorList>
    </citation>
    <scope>NUCLEOTIDE SEQUENCE</scope>
    <source>
        <strain evidence="1">CHK135-1449</strain>
    </source>
</reference>
<name>A0A9D2ZY30_ACILW</name>
<sequence length="129" mass="15360">MTALPLHAEEETVAATEKIQPITQAEVQQSLTEMQQRLNLRIEQWGQSLQRDDFEWTWHGRKLKQSKRQEVCDIFQQVVNEMYQLMVENKARLRPEDQKLLSNRDGFIEKLGYQNNRVNTKMGFDCRLH</sequence>
<evidence type="ECO:0000313" key="1">
    <source>
        <dbReference type="EMBL" id="HJF26943.1"/>
    </source>
</evidence>
<reference evidence="1" key="1">
    <citation type="journal article" date="2021" name="PeerJ">
        <title>Extensive microbial diversity within the chicken gut microbiome revealed by metagenomics and culture.</title>
        <authorList>
            <person name="Gilroy R."/>
            <person name="Ravi A."/>
            <person name="Getino M."/>
            <person name="Pursley I."/>
            <person name="Horton D.L."/>
            <person name="Alikhan N.F."/>
            <person name="Baker D."/>
            <person name="Gharbi K."/>
            <person name="Hall N."/>
            <person name="Watson M."/>
            <person name="Adriaenssens E.M."/>
            <person name="Foster-Nyarko E."/>
            <person name="Jarju S."/>
            <person name="Secka A."/>
            <person name="Antonio M."/>
            <person name="Oren A."/>
            <person name="Chaudhuri R.R."/>
            <person name="La Ragione R."/>
            <person name="Hildebrand F."/>
            <person name="Pallen M.J."/>
        </authorList>
    </citation>
    <scope>NUCLEOTIDE SEQUENCE</scope>
    <source>
        <strain evidence="1">CHK135-1449</strain>
    </source>
</reference>
<organism evidence="1 2">
    <name type="scientific">Acinetobacter lwoffii</name>
    <dbReference type="NCBI Taxonomy" id="28090"/>
    <lineage>
        <taxon>Bacteria</taxon>
        <taxon>Pseudomonadati</taxon>
        <taxon>Pseudomonadota</taxon>
        <taxon>Gammaproteobacteria</taxon>
        <taxon>Moraxellales</taxon>
        <taxon>Moraxellaceae</taxon>
        <taxon>Acinetobacter</taxon>
    </lineage>
</organism>
<protein>
    <submittedName>
        <fullName evidence="1">Uncharacterized protein</fullName>
    </submittedName>
</protein>
<dbReference type="EMBL" id="DYWX01000017">
    <property type="protein sequence ID" value="HJF26943.1"/>
    <property type="molecule type" value="Genomic_DNA"/>
</dbReference>
<evidence type="ECO:0000313" key="2">
    <source>
        <dbReference type="Proteomes" id="UP000787156"/>
    </source>
</evidence>
<comment type="caution">
    <text evidence="1">The sequence shown here is derived from an EMBL/GenBank/DDBJ whole genome shotgun (WGS) entry which is preliminary data.</text>
</comment>